<dbReference type="EMBL" id="JAGKQM010000013">
    <property type="protein sequence ID" value="KAH0892948.1"/>
    <property type="molecule type" value="Genomic_DNA"/>
</dbReference>
<keyword evidence="4" id="KW-1185">Reference proteome</keyword>
<evidence type="ECO:0000313" key="4">
    <source>
        <dbReference type="Proteomes" id="UP000824890"/>
    </source>
</evidence>
<dbReference type="Proteomes" id="UP000824890">
    <property type="component" value="Unassembled WGS sequence"/>
</dbReference>
<organism evidence="3 4">
    <name type="scientific">Brassica napus</name>
    <name type="common">Rape</name>
    <dbReference type="NCBI Taxonomy" id="3708"/>
    <lineage>
        <taxon>Eukaryota</taxon>
        <taxon>Viridiplantae</taxon>
        <taxon>Streptophyta</taxon>
        <taxon>Embryophyta</taxon>
        <taxon>Tracheophyta</taxon>
        <taxon>Spermatophyta</taxon>
        <taxon>Magnoliopsida</taxon>
        <taxon>eudicotyledons</taxon>
        <taxon>Gunneridae</taxon>
        <taxon>Pentapetalae</taxon>
        <taxon>rosids</taxon>
        <taxon>malvids</taxon>
        <taxon>Brassicales</taxon>
        <taxon>Brassicaceae</taxon>
        <taxon>Brassiceae</taxon>
        <taxon>Brassica</taxon>
    </lineage>
</organism>
<keyword evidence="2" id="KW-0812">Transmembrane</keyword>
<evidence type="ECO:0000313" key="3">
    <source>
        <dbReference type="EMBL" id="KAH0892948.1"/>
    </source>
</evidence>
<evidence type="ECO:0000256" key="1">
    <source>
        <dbReference type="SAM" id="MobiDB-lite"/>
    </source>
</evidence>
<accession>A0ABQ8AKK5</accession>
<evidence type="ECO:0000256" key="2">
    <source>
        <dbReference type="SAM" id="Phobius"/>
    </source>
</evidence>
<keyword evidence="2" id="KW-0472">Membrane</keyword>
<feature type="compositionally biased region" description="Basic residues" evidence="1">
    <location>
        <begin position="81"/>
        <end position="100"/>
    </location>
</feature>
<protein>
    <submittedName>
        <fullName evidence="3">Uncharacterized protein</fullName>
    </submittedName>
</protein>
<comment type="caution">
    <text evidence="3">The sequence shown here is derived from an EMBL/GenBank/DDBJ whole genome shotgun (WGS) entry which is preliminary data.</text>
</comment>
<gene>
    <name evidence="3" type="ORF">HID58_055377</name>
</gene>
<reference evidence="3 4" key="1">
    <citation type="submission" date="2021-05" db="EMBL/GenBank/DDBJ databases">
        <title>Genome Assembly of Synthetic Allotetraploid Brassica napus Reveals Homoeologous Exchanges between Subgenomes.</title>
        <authorList>
            <person name="Davis J.T."/>
        </authorList>
    </citation>
    <scope>NUCLEOTIDE SEQUENCE [LARGE SCALE GENOMIC DNA]</scope>
    <source>
        <strain evidence="4">cv. Da-Ae</strain>
        <tissue evidence="3">Seedling</tissue>
    </source>
</reference>
<feature type="transmembrane region" description="Helical" evidence="2">
    <location>
        <begin position="174"/>
        <end position="193"/>
    </location>
</feature>
<proteinExistence type="predicted"/>
<feature type="non-terminal residue" evidence="3">
    <location>
        <position position="1"/>
    </location>
</feature>
<keyword evidence="2" id="KW-1133">Transmembrane helix</keyword>
<name>A0ABQ8AKK5_BRANA</name>
<feature type="region of interest" description="Disordered" evidence="1">
    <location>
        <begin position="80"/>
        <end position="134"/>
    </location>
</feature>
<sequence length="198" mass="21826">KTSRTLLSLINCEFATAAFGRERPVAIPKTDAPVTSHPQATASKSLVSFRALVTTLPALSSDSLQQRNIDFNLDCYGTSARPRRRSTPTLRKQARARKANRYPVSDSDEDKTASSMDSTAPTSPPVDSVDDDSSTQLPTRLFAPGFFPLCGLTYTPRPMSLVLLRLLKQVRRTWMFYSALSLADCFTYLLLVASTQLS</sequence>